<dbReference type="Gramene" id="PNW88056">
    <property type="protein sequence ID" value="PNW88056"/>
    <property type="gene ID" value="CHLRE_01g012244v5"/>
</dbReference>
<gene>
    <name evidence="1" type="ORF">CHLRE_01g012244v5</name>
</gene>
<dbReference type="Proteomes" id="UP000006906">
    <property type="component" value="Chromosome 1"/>
</dbReference>
<dbReference type="KEGG" id="cre:CHLRE_01g012244v5"/>
<keyword evidence="2" id="KW-1185">Reference proteome</keyword>
<proteinExistence type="predicted"/>
<protein>
    <submittedName>
        <fullName evidence="1">Uncharacterized protein</fullName>
    </submittedName>
</protein>
<dbReference type="GeneID" id="5715051"/>
<dbReference type="EMBL" id="CM008962">
    <property type="protein sequence ID" value="PNW88056.1"/>
    <property type="molecule type" value="Genomic_DNA"/>
</dbReference>
<reference evidence="1 2" key="1">
    <citation type="journal article" date="2007" name="Science">
        <title>The Chlamydomonas genome reveals the evolution of key animal and plant functions.</title>
        <authorList>
            <person name="Merchant S.S."/>
            <person name="Prochnik S.E."/>
            <person name="Vallon O."/>
            <person name="Harris E.H."/>
            <person name="Karpowicz S.J."/>
            <person name="Witman G.B."/>
            <person name="Terry A."/>
            <person name="Salamov A."/>
            <person name="Fritz-Laylin L.K."/>
            <person name="Marechal-Drouard L."/>
            <person name="Marshall W.F."/>
            <person name="Qu L.H."/>
            <person name="Nelson D.R."/>
            <person name="Sanderfoot A.A."/>
            <person name="Spalding M.H."/>
            <person name="Kapitonov V.V."/>
            <person name="Ren Q."/>
            <person name="Ferris P."/>
            <person name="Lindquist E."/>
            <person name="Shapiro H."/>
            <person name="Lucas S.M."/>
            <person name="Grimwood J."/>
            <person name="Schmutz J."/>
            <person name="Cardol P."/>
            <person name="Cerutti H."/>
            <person name="Chanfreau G."/>
            <person name="Chen C.L."/>
            <person name="Cognat V."/>
            <person name="Croft M.T."/>
            <person name="Dent R."/>
            <person name="Dutcher S."/>
            <person name="Fernandez E."/>
            <person name="Fukuzawa H."/>
            <person name="Gonzalez-Ballester D."/>
            <person name="Gonzalez-Halphen D."/>
            <person name="Hallmann A."/>
            <person name="Hanikenne M."/>
            <person name="Hippler M."/>
            <person name="Inwood W."/>
            <person name="Jabbari K."/>
            <person name="Kalanon M."/>
            <person name="Kuras R."/>
            <person name="Lefebvre P.A."/>
            <person name="Lemaire S.D."/>
            <person name="Lobanov A.V."/>
            <person name="Lohr M."/>
            <person name="Manuell A."/>
            <person name="Meier I."/>
            <person name="Mets L."/>
            <person name="Mittag M."/>
            <person name="Mittelmeier T."/>
            <person name="Moroney J.V."/>
            <person name="Moseley J."/>
            <person name="Napoli C."/>
            <person name="Nedelcu A.M."/>
            <person name="Niyogi K."/>
            <person name="Novoselov S.V."/>
            <person name="Paulsen I.T."/>
            <person name="Pazour G."/>
            <person name="Purton S."/>
            <person name="Ral J.P."/>
            <person name="Riano-Pachon D.M."/>
            <person name="Riekhof W."/>
            <person name="Rymarquis L."/>
            <person name="Schroda M."/>
            <person name="Stern D."/>
            <person name="Umen J."/>
            <person name="Willows R."/>
            <person name="Wilson N."/>
            <person name="Zimmer S.L."/>
            <person name="Allmer J."/>
            <person name="Balk J."/>
            <person name="Bisova K."/>
            <person name="Chen C.J."/>
            <person name="Elias M."/>
            <person name="Gendler K."/>
            <person name="Hauser C."/>
            <person name="Lamb M.R."/>
            <person name="Ledford H."/>
            <person name="Long J.C."/>
            <person name="Minagawa J."/>
            <person name="Page M.D."/>
            <person name="Pan J."/>
            <person name="Pootakham W."/>
            <person name="Roje S."/>
            <person name="Rose A."/>
            <person name="Stahlberg E."/>
            <person name="Terauchi A.M."/>
            <person name="Yang P."/>
            <person name="Ball S."/>
            <person name="Bowler C."/>
            <person name="Dieckmann C.L."/>
            <person name="Gladyshev V.N."/>
            <person name="Green P."/>
            <person name="Jorgensen R."/>
            <person name="Mayfield S."/>
            <person name="Mueller-Roeber B."/>
            <person name="Rajamani S."/>
            <person name="Sayre R.T."/>
            <person name="Brokstein P."/>
            <person name="Dubchak I."/>
            <person name="Goodstein D."/>
            <person name="Hornick L."/>
            <person name="Huang Y.W."/>
            <person name="Jhaveri J."/>
            <person name="Luo Y."/>
            <person name="Martinez D."/>
            <person name="Ngau W.C."/>
            <person name="Otillar B."/>
            <person name="Poliakov A."/>
            <person name="Porter A."/>
            <person name="Szajkowski L."/>
            <person name="Werner G."/>
            <person name="Zhou K."/>
            <person name="Grigoriev I.V."/>
            <person name="Rokhsar D.S."/>
            <person name="Grossman A.R."/>
        </authorList>
    </citation>
    <scope>NUCLEOTIDE SEQUENCE [LARGE SCALE GENOMIC DNA]</scope>
    <source>
        <strain evidence="2">CC-503</strain>
    </source>
</reference>
<evidence type="ECO:0000313" key="2">
    <source>
        <dbReference type="Proteomes" id="UP000006906"/>
    </source>
</evidence>
<dbReference type="RefSeq" id="XP_042928244.1">
    <property type="nucleotide sequence ID" value="XM_043058330.1"/>
</dbReference>
<dbReference type="InParanoid" id="A0A2K3E5L5"/>
<sequence>MDATSRDHLPDYADSTRLPQWLLPNKVPWAPDRHLKYRLDILLVPPIKLAAAKSPDFHIIPAPNHTVYILEISLRNHATSDGRWSTRPIAPLRGQVAK</sequence>
<accession>A0A2K3E5L5</accession>
<dbReference type="AlphaFoldDB" id="A0A2K3E5L5"/>
<evidence type="ECO:0000313" key="1">
    <source>
        <dbReference type="EMBL" id="PNW88056.1"/>
    </source>
</evidence>
<name>A0A2K3E5L5_CHLRE</name>
<organism evidence="1 2">
    <name type="scientific">Chlamydomonas reinhardtii</name>
    <name type="common">Chlamydomonas smithii</name>
    <dbReference type="NCBI Taxonomy" id="3055"/>
    <lineage>
        <taxon>Eukaryota</taxon>
        <taxon>Viridiplantae</taxon>
        <taxon>Chlorophyta</taxon>
        <taxon>core chlorophytes</taxon>
        <taxon>Chlorophyceae</taxon>
        <taxon>CS clade</taxon>
        <taxon>Chlamydomonadales</taxon>
        <taxon>Chlamydomonadaceae</taxon>
        <taxon>Chlamydomonas</taxon>
    </lineage>
</organism>